<evidence type="ECO:0000313" key="3">
    <source>
        <dbReference type="Proteomes" id="UP000324159"/>
    </source>
</evidence>
<name>A0A5D3WKK1_9BACT</name>
<dbReference type="OrthoDB" id="5417572at2"/>
<dbReference type="AlphaFoldDB" id="A0A5D3WKK1"/>
<feature type="signal peptide" evidence="1">
    <location>
        <begin position="1"/>
        <end position="21"/>
    </location>
</feature>
<gene>
    <name evidence="2" type="ORF">EDC39_10332</name>
</gene>
<keyword evidence="1" id="KW-0732">Signal</keyword>
<comment type="caution">
    <text evidence="2">The sequence shown here is derived from an EMBL/GenBank/DDBJ whole genome shotgun (WGS) entry which is preliminary data.</text>
</comment>
<organism evidence="2 3">
    <name type="scientific">Geothermobacter ehrlichii</name>
    <dbReference type="NCBI Taxonomy" id="213224"/>
    <lineage>
        <taxon>Bacteria</taxon>
        <taxon>Pseudomonadati</taxon>
        <taxon>Thermodesulfobacteriota</taxon>
        <taxon>Desulfuromonadia</taxon>
        <taxon>Desulfuromonadales</taxon>
        <taxon>Geothermobacteraceae</taxon>
        <taxon>Geothermobacter</taxon>
    </lineage>
</organism>
<evidence type="ECO:0000256" key="1">
    <source>
        <dbReference type="SAM" id="SignalP"/>
    </source>
</evidence>
<dbReference type="RefSeq" id="WP_148895117.1">
    <property type="nucleotide sequence ID" value="NZ_VNIB01000003.1"/>
</dbReference>
<dbReference type="SUPFAM" id="SSF56935">
    <property type="entry name" value="Porins"/>
    <property type="match status" value="1"/>
</dbReference>
<sequence length="367" mass="39572">MKRILSLATFLLIISTLPALAAHPDTKSEIESLKERIRSLESRLGEEQEPAEEAPFTLSALGKHLSIGGLLELEASLEKTEGETENSDLTLATAQLSLETEINENLGGHVILLYEEDPDNPDDETLKVDEAVISLACPNRLAGMTPTLQAGKLYLPFGNFNSHLISDPLTLELGETSDTAAIFGLEGETTNLSLGVFNGAVDTDNDSIDTVVVSATFQPEETFGFGLSWISDLAESDNGLVADKTLYGSAVPAAAAYLSAVFGQFDFEAEILGALDNFDRPLVGLSELTGNRPLAWNLEAAWMPNDRTQLAVRAEGARDFQDDVRRYGIAGSYGIFPHAVLALEYLYADPDAEAKSHSLTGQLAFEF</sequence>
<dbReference type="EMBL" id="VNIB01000003">
    <property type="protein sequence ID" value="TYO99190.1"/>
    <property type="molecule type" value="Genomic_DNA"/>
</dbReference>
<dbReference type="NCBIfam" id="NF033652">
    <property type="entry name" value="LbtU_sider_porin"/>
    <property type="match status" value="1"/>
</dbReference>
<evidence type="ECO:0000313" key="2">
    <source>
        <dbReference type="EMBL" id="TYO99190.1"/>
    </source>
</evidence>
<feature type="chain" id="PRO_5022968289" description="LbtU family siderophore porin" evidence="1">
    <location>
        <begin position="22"/>
        <end position="367"/>
    </location>
</feature>
<protein>
    <recommendedName>
        <fullName evidence="4">LbtU family siderophore porin</fullName>
    </recommendedName>
</protein>
<proteinExistence type="predicted"/>
<keyword evidence="3" id="KW-1185">Reference proteome</keyword>
<reference evidence="2 3" key="1">
    <citation type="submission" date="2019-07" db="EMBL/GenBank/DDBJ databases">
        <title>Genomic Encyclopedia of Type Strains, Phase IV (KMG-IV): sequencing the most valuable type-strain genomes for metagenomic binning, comparative biology and taxonomic classification.</title>
        <authorList>
            <person name="Goeker M."/>
        </authorList>
    </citation>
    <scope>NUCLEOTIDE SEQUENCE [LARGE SCALE GENOMIC DNA]</scope>
    <source>
        <strain evidence="2 3">SS015</strain>
    </source>
</reference>
<dbReference type="Proteomes" id="UP000324159">
    <property type="component" value="Unassembled WGS sequence"/>
</dbReference>
<accession>A0A5D3WKK1</accession>
<evidence type="ECO:0008006" key="4">
    <source>
        <dbReference type="Google" id="ProtNLM"/>
    </source>
</evidence>